<evidence type="ECO:0000313" key="7">
    <source>
        <dbReference type="EMBL" id="MBB5076641.1"/>
    </source>
</evidence>
<dbReference type="GO" id="GO:0000902">
    <property type="term" value="P:cell morphogenesis"/>
    <property type="evidence" value="ECO:0007669"/>
    <property type="project" value="InterPro"/>
</dbReference>
<protein>
    <submittedName>
        <fullName evidence="7">Rod shape-determining protein MreB</fullName>
    </submittedName>
</protein>
<dbReference type="GO" id="GO:0005524">
    <property type="term" value="F:ATP binding"/>
    <property type="evidence" value="ECO:0007669"/>
    <property type="project" value="UniProtKB-KW"/>
</dbReference>
<evidence type="ECO:0000256" key="5">
    <source>
        <dbReference type="ARBA" id="ARBA00022960"/>
    </source>
</evidence>
<dbReference type="RefSeq" id="WP_184960135.1">
    <property type="nucleotide sequence ID" value="NZ_JACHIN010000002.1"/>
</dbReference>
<dbReference type="Pfam" id="PF06723">
    <property type="entry name" value="MreB_Mbl"/>
    <property type="match status" value="1"/>
</dbReference>
<keyword evidence="3" id="KW-0547">Nucleotide-binding</keyword>
<dbReference type="InterPro" id="IPR043129">
    <property type="entry name" value="ATPase_NBD"/>
</dbReference>
<evidence type="ECO:0000256" key="3">
    <source>
        <dbReference type="ARBA" id="ARBA00022741"/>
    </source>
</evidence>
<dbReference type="EMBL" id="JACHIN010000002">
    <property type="protein sequence ID" value="MBB5076641.1"/>
    <property type="molecule type" value="Genomic_DNA"/>
</dbReference>
<dbReference type="PANTHER" id="PTHR42749:SF1">
    <property type="entry name" value="CELL SHAPE-DETERMINING PROTEIN MREB"/>
    <property type="match status" value="1"/>
</dbReference>
<dbReference type="GO" id="GO:0005737">
    <property type="term" value="C:cytoplasm"/>
    <property type="evidence" value="ECO:0007669"/>
    <property type="project" value="UniProtKB-SubCell"/>
</dbReference>
<keyword evidence="2" id="KW-0963">Cytoplasm</keyword>
<dbReference type="InterPro" id="IPR004753">
    <property type="entry name" value="MreB"/>
</dbReference>
<keyword evidence="8" id="KW-1185">Reference proteome</keyword>
<dbReference type="PANTHER" id="PTHR42749">
    <property type="entry name" value="CELL SHAPE-DETERMINING PROTEIN MREB"/>
    <property type="match status" value="1"/>
</dbReference>
<accession>A0A7W8A0R5</accession>
<dbReference type="PRINTS" id="PR01652">
    <property type="entry name" value="SHAPEPROTEIN"/>
</dbReference>
<comment type="subcellular location">
    <subcellularLocation>
        <location evidence="1">Cytoplasm</location>
    </subcellularLocation>
</comment>
<comment type="similarity">
    <text evidence="6">Belongs to the FtsA/MreB family.</text>
</comment>
<dbReference type="GO" id="GO:0008360">
    <property type="term" value="P:regulation of cell shape"/>
    <property type="evidence" value="ECO:0007669"/>
    <property type="project" value="UniProtKB-KW"/>
</dbReference>
<name>A0A7W8A0R5_9ACTN</name>
<dbReference type="SUPFAM" id="SSF53067">
    <property type="entry name" value="Actin-like ATPase domain"/>
    <property type="match status" value="2"/>
</dbReference>
<dbReference type="AlphaFoldDB" id="A0A7W8A0R5"/>
<reference evidence="7 8" key="1">
    <citation type="submission" date="2020-08" db="EMBL/GenBank/DDBJ databases">
        <title>Genomic Encyclopedia of Type Strains, Phase IV (KMG-IV): sequencing the most valuable type-strain genomes for metagenomic binning, comparative biology and taxonomic classification.</title>
        <authorList>
            <person name="Goeker M."/>
        </authorList>
    </citation>
    <scope>NUCLEOTIDE SEQUENCE [LARGE SCALE GENOMIC DNA]</scope>
    <source>
        <strain evidence="7 8">DSM 45385</strain>
    </source>
</reference>
<evidence type="ECO:0000313" key="8">
    <source>
        <dbReference type="Proteomes" id="UP000568380"/>
    </source>
</evidence>
<comment type="caution">
    <text evidence="7">The sequence shown here is derived from an EMBL/GenBank/DDBJ whole genome shotgun (WGS) entry which is preliminary data.</text>
</comment>
<organism evidence="7 8">
    <name type="scientific">Nonomuraea endophytica</name>
    <dbReference type="NCBI Taxonomy" id="714136"/>
    <lineage>
        <taxon>Bacteria</taxon>
        <taxon>Bacillati</taxon>
        <taxon>Actinomycetota</taxon>
        <taxon>Actinomycetes</taxon>
        <taxon>Streptosporangiales</taxon>
        <taxon>Streptosporangiaceae</taxon>
        <taxon>Nonomuraea</taxon>
    </lineage>
</organism>
<dbReference type="Gene3D" id="3.30.420.40">
    <property type="match status" value="2"/>
</dbReference>
<gene>
    <name evidence="7" type="ORF">HNR40_002105</name>
</gene>
<evidence type="ECO:0000256" key="4">
    <source>
        <dbReference type="ARBA" id="ARBA00022840"/>
    </source>
</evidence>
<dbReference type="InterPro" id="IPR056546">
    <property type="entry name" value="MreB_MamK-like"/>
</dbReference>
<evidence type="ECO:0000256" key="6">
    <source>
        <dbReference type="ARBA" id="ARBA00023458"/>
    </source>
</evidence>
<dbReference type="Proteomes" id="UP000568380">
    <property type="component" value="Unassembled WGS sequence"/>
</dbReference>
<keyword evidence="4" id="KW-0067">ATP-binding</keyword>
<keyword evidence="5" id="KW-0133">Cell shape</keyword>
<evidence type="ECO:0000256" key="1">
    <source>
        <dbReference type="ARBA" id="ARBA00004496"/>
    </source>
</evidence>
<evidence type="ECO:0000256" key="2">
    <source>
        <dbReference type="ARBA" id="ARBA00022490"/>
    </source>
</evidence>
<sequence>MNPMRILGQDLALDLGAASTQIYARKRGIVINEPSLVVRCSTTGKVIGYGADTPAGTGPEPVAIRPVVGGVPADVDLTTRMIRHFLRKVHGHPFSRPRMVIALPADSTGFAGNALRDLAFQAEARRVYLVHHGLAAALGAGLPVREAAGNMIIDIGRDTTRIAVVSCASVVHAATVQSGGADVNRAIVAQVKHDHGLDITEQSAEVAKRGIGSAWRPVNRTASVRGVDRSGRTGIVAISAGQVYEATRQTVTMIVRAAREVIERCSPDLAADVADRGAVLTGGGALMRGLARRLRLELEVPVQRAERPVETVALGLGRCVDDIGRISRDTLMQP</sequence>
<proteinExistence type="inferred from homology"/>